<accession>A0A6P8FP17</accession>
<protein>
    <submittedName>
        <fullName evidence="4">Fos-related antigen 1</fullName>
    </submittedName>
</protein>
<dbReference type="RefSeq" id="XP_031428099.1">
    <property type="nucleotide sequence ID" value="XM_031572239.1"/>
</dbReference>
<feature type="region of interest" description="Disordered" evidence="1">
    <location>
        <begin position="209"/>
        <end position="228"/>
    </location>
</feature>
<dbReference type="InterPro" id="IPR000837">
    <property type="entry name" value="AP-1"/>
</dbReference>
<dbReference type="GO" id="GO:0005634">
    <property type="term" value="C:nucleus"/>
    <property type="evidence" value="ECO:0007669"/>
    <property type="project" value="TreeGrafter"/>
</dbReference>
<feature type="compositionally biased region" description="Basic and acidic residues" evidence="1">
    <location>
        <begin position="133"/>
        <end position="145"/>
    </location>
</feature>
<dbReference type="PRINTS" id="PR00042">
    <property type="entry name" value="LEUZIPPRFOS"/>
</dbReference>
<name>A0A6P8FP17_CLUHA</name>
<dbReference type="InterPro" id="IPR046347">
    <property type="entry name" value="bZIP_sf"/>
</dbReference>
<dbReference type="SMART" id="SM00338">
    <property type="entry name" value="BRLZ"/>
    <property type="match status" value="1"/>
</dbReference>
<dbReference type="KEGG" id="char:116221496"/>
<dbReference type="InterPro" id="IPR004827">
    <property type="entry name" value="bZIP"/>
</dbReference>
<dbReference type="OrthoDB" id="8925069at2759"/>
<dbReference type="PROSITE" id="PS50217">
    <property type="entry name" value="BZIP"/>
    <property type="match status" value="1"/>
</dbReference>
<dbReference type="PROSITE" id="PS00036">
    <property type="entry name" value="BZIP_BASIC"/>
    <property type="match status" value="1"/>
</dbReference>
<organism evidence="3 4">
    <name type="scientific">Clupea harengus</name>
    <name type="common">Atlantic herring</name>
    <dbReference type="NCBI Taxonomy" id="7950"/>
    <lineage>
        <taxon>Eukaryota</taxon>
        <taxon>Metazoa</taxon>
        <taxon>Chordata</taxon>
        <taxon>Craniata</taxon>
        <taxon>Vertebrata</taxon>
        <taxon>Euteleostomi</taxon>
        <taxon>Actinopterygii</taxon>
        <taxon>Neopterygii</taxon>
        <taxon>Teleostei</taxon>
        <taxon>Clupei</taxon>
        <taxon>Clupeiformes</taxon>
        <taxon>Clupeoidei</taxon>
        <taxon>Clupeidae</taxon>
        <taxon>Clupea</taxon>
    </lineage>
</organism>
<keyword evidence="3" id="KW-1185">Reference proteome</keyword>
<evidence type="ECO:0000256" key="1">
    <source>
        <dbReference type="SAM" id="MobiDB-lite"/>
    </source>
</evidence>
<dbReference type="Gene3D" id="1.20.5.170">
    <property type="match status" value="1"/>
</dbReference>
<dbReference type="Proteomes" id="UP000515152">
    <property type="component" value="Chromosome 8"/>
</dbReference>
<feature type="domain" description="BZIP" evidence="2">
    <location>
        <begin position="142"/>
        <end position="205"/>
    </location>
</feature>
<reference evidence="4" key="1">
    <citation type="submission" date="2025-08" db="UniProtKB">
        <authorList>
            <consortium name="RefSeq"/>
        </authorList>
    </citation>
    <scope>IDENTIFICATION</scope>
</reference>
<evidence type="ECO:0000259" key="2">
    <source>
        <dbReference type="PROSITE" id="PS50217"/>
    </source>
</evidence>
<dbReference type="GO" id="GO:0000978">
    <property type="term" value="F:RNA polymerase II cis-regulatory region sequence-specific DNA binding"/>
    <property type="evidence" value="ECO:0007669"/>
    <property type="project" value="TreeGrafter"/>
</dbReference>
<gene>
    <name evidence="4" type="primary">fosl1b</name>
</gene>
<dbReference type="GO" id="GO:0000981">
    <property type="term" value="F:DNA-binding transcription factor activity, RNA polymerase II-specific"/>
    <property type="evidence" value="ECO:0007669"/>
    <property type="project" value="TreeGrafter"/>
</dbReference>
<dbReference type="GeneID" id="116221496"/>
<feature type="region of interest" description="Disordered" evidence="1">
    <location>
        <begin position="133"/>
        <end position="178"/>
    </location>
</feature>
<dbReference type="AlphaFoldDB" id="A0A6P8FP17"/>
<dbReference type="CDD" id="cd14721">
    <property type="entry name" value="bZIP_Fos"/>
    <property type="match status" value="1"/>
</dbReference>
<dbReference type="FunFam" id="1.20.5.170:FF:000006">
    <property type="entry name" value="fos-related antigen 2 isoform X1"/>
    <property type="match status" value="1"/>
</dbReference>
<feature type="compositionally biased region" description="Acidic residues" evidence="1">
    <location>
        <begin position="216"/>
        <end position="228"/>
    </location>
</feature>
<dbReference type="SUPFAM" id="SSF57959">
    <property type="entry name" value="Leucine zipper domain"/>
    <property type="match status" value="1"/>
</dbReference>
<dbReference type="PANTHER" id="PTHR23351:SF25">
    <property type="entry name" value="FOS-RELATED ANTIGEN 2"/>
    <property type="match status" value="1"/>
</dbReference>
<dbReference type="CTD" id="793507"/>
<dbReference type="Pfam" id="PF00170">
    <property type="entry name" value="bZIP_1"/>
    <property type="match status" value="1"/>
</dbReference>
<evidence type="ECO:0000313" key="3">
    <source>
        <dbReference type="Proteomes" id="UP000515152"/>
    </source>
</evidence>
<proteinExistence type="predicted"/>
<sequence>MPGLSGNFPSPQGSGESCMLISNPNPTCAGLLQTYSGQTPSATAQTQQVQQKVPGPAMSNPSLDVITSSQDLLWLLQSSLWTQPDSSWQTLASFMPHEEAISRPPAPVPGCCHARPRCPEATGRMRTKVTGRLDNKVSQEEAERRSLRRERNRMAATKCRNRRRDLTDTLQNESDQLESVQSQLQEEIAKLESEKEKLELVLEAHRPICKIADHSDDGDDDDNDTGCL</sequence>
<evidence type="ECO:0000313" key="4">
    <source>
        <dbReference type="RefSeq" id="XP_031428099.1"/>
    </source>
</evidence>
<dbReference type="PANTHER" id="PTHR23351">
    <property type="entry name" value="FOS TRANSCRIPTION FACTOR-RELATED"/>
    <property type="match status" value="1"/>
</dbReference>